<dbReference type="NCBIfam" id="TIGR04056">
    <property type="entry name" value="OMP_RagA_SusC"/>
    <property type="match status" value="1"/>
</dbReference>
<dbReference type="Gene3D" id="2.60.40.1120">
    <property type="entry name" value="Carboxypeptidase-like, regulatory domain"/>
    <property type="match status" value="1"/>
</dbReference>
<protein>
    <submittedName>
        <fullName evidence="13">TonB-linked SusC/RagA family outer membrane protein</fullName>
    </submittedName>
</protein>
<evidence type="ECO:0000256" key="7">
    <source>
        <dbReference type="ARBA" id="ARBA00023237"/>
    </source>
</evidence>
<reference evidence="13 14" key="1">
    <citation type="submission" date="2018-03" db="EMBL/GenBank/DDBJ databases">
        <title>Genomic Encyclopedia of Archaeal and Bacterial Type Strains, Phase II (KMG-II): from individual species to whole genera.</title>
        <authorList>
            <person name="Goeker M."/>
        </authorList>
    </citation>
    <scope>NUCLEOTIDE SEQUENCE [LARGE SCALE GENOMIC DNA]</scope>
    <source>
        <strain evidence="13 14">DSM 29057</strain>
    </source>
</reference>
<dbReference type="RefSeq" id="WP_106596343.1">
    <property type="nucleotide sequence ID" value="NZ_PYAS01000007.1"/>
</dbReference>
<dbReference type="Gene3D" id="2.40.170.20">
    <property type="entry name" value="TonB-dependent receptor, beta-barrel domain"/>
    <property type="match status" value="1"/>
</dbReference>
<dbReference type="SUPFAM" id="SSF56935">
    <property type="entry name" value="Porins"/>
    <property type="match status" value="1"/>
</dbReference>
<keyword evidence="10" id="KW-0732">Signal</keyword>
<dbReference type="SUPFAM" id="SSF49464">
    <property type="entry name" value="Carboxypeptidase regulatory domain-like"/>
    <property type="match status" value="1"/>
</dbReference>
<name>A0A2P8G1M6_9BACT</name>
<evidence type="ECO:0000256" key="1">
    <source>
        <dbReference type="ARBA" id="ARBA00004571"/>
    </source>
</evidence>
<accession>A0A2P8G1M6</accession>
<dbReference type="InterPro" id="IPR000531">
    <property type="entry name" value="Beta-barrel_TonB"/>
</dbReference>
<feature type="domain" description="TonB-dependent receptor plug" evidence="12">
    <location>
        <begin position="116"/>
        <end position="237"/>
    </location>
</feature>
<evidence type="ECO:0000313" key="13">
    <source>
        <dbReference type="EMBL" id="PSL27856.1"/>
    </source>
</evidence>
<evidence type="ECO:0000256" key="2">
    <source>
        <dbReference type="ARBA" id="ARBA00022448"/>
    </source>
</evidence>
<sequence length="1064" mass="115584">MKRNLVLIFLLFSIAWLQPAQAQTIPVTGKVTSTSGETLPGVTVLIKGTSKGTSTNGDGSYAIEADAGSILKFSFIGLKSIELPVPRDGKLDVRLESDETILQEVVVTALGIAKEKKSLGYAVQELQTKDVAEAREGNLVNALSGKIAGVNITNSQGGMGSSRIVIRGETSIAGNNQPLFVVDGIPVDNSQLGAGANGSRDFANAIADINPNDIESISVLKGPNAAALYGSRASNGVILIKTKSGKGTQRGLGVNVNFGYSSEKLLVLPEYQNVFGQGTGGAFSYVNGKGGGVNDATDESWGPRMDGRLIPQFFSNGEAVPFVAHPDNVKNFFVTGHTRTTGVSVAGSNDKVDYRFSFNNSKQTGVIPNTDISKNSFGVNTTYRLNDKLTLSTSANFARNSSDNLPGTSGRGSSVMLQFLWFGRQVDTELLKDYNKGGFDYNWNHSYYSNPYLLQYENTAQQRRDRFFGNVNLNYKITDWLTANVRTGNDYYNDKRKFRVAYGTNGTPYGSYTEDSYVVNENNTDFNFNFHKNVSTDFELDWLVGGNLRSNFNEQNYQQAPRLAVADLYTLNNSRDPLVSYNVLRKQKVYSAFSSAQVGFRNYAFLNLTARNDWSSTLPTGNNSYFYPSVNASLVLTDAFDIKSNVLTYAKLRGGWAEVGKDTDPYQLVNTFPFNQPFGSAPLLTVSDVFLSEDLKPEITQSTEIGADVALFRNRVRLDVSYYNTDSYNQILRADVSPSTGYKQKLLNAGHINNRGIEAMLNVKPIETESGFKWDIGINFSRNRSKVVELDDEGFLNDYKLGTNGVTVYASKGLGYGAIFGSAFARAENGEQIIGANGLPAKNPSLQVLGHYTPKWMGGINNSFSFKGFNLNVLIDTKQGGSIYSATNATGRYTGVLKSTLPGRDADHGGLTYYYPGNNKAGVAVQVANAAAAPTGAIVYDDGIIANGVTTDGKPNTVIVPAERYYKGVYSNSAGINEASVFDASFIKLREVKLGYTVPQTFISKFKLQSLTLALYGRNLAFLQKKADNIDPETAFNTGNTGQGLESLQLPTTASYGFNLSIGF</sequence>
<dbReference type="NCBIfam" id="TIGR04057">
    <property type="entry name" value="SusC_RagA_signa"/>
    <property type="match status" value="1"/>
</dbReference>
<organism evidence="13 14">
    <name type="scientific">Dyadobacter jiangsuensis</name>
    <dbReference type="NCBI Taxonomy" id="1591085"/>
    <lineage>
        <taxon>Bacteria</taxon>
        <taxon>Pseudomonadati</taxon>
        <taxon>Bacteroidota</taxon>
        <taxon>Cytophagia</taxon>
        <taxon>Cytophagales</taxon>
        <taxon>Spirosomataceae</taxon>
        <taxon>Dyadobacter</taxon>
    </lineage>
</organism>
<evidence type="ECO:0000256" key="9">
    <source>
        <dbReference type="RuleBase" id="RU003357"/>
    </source>
</evidence>
<dbReference type="InterPro" id="IPR008969">
    <property type="entry name" value="CarboxyPept-like_regulatory"/>
</dbReference>
<dbReference type="AlphaFoldDB" id="A0A2P8G1M6"/>
<keyword evidence="2 8" id="KW-0813">Transport</keyword>
<evidence type="ECO:0000259" key="11">
    <source>
        <dbReference type="Pfam" id="PF00593"/>
    </source>
</evidence>
<keyword evidence="7 8" id="KW-0998">Cell outer membrane</keyword>
<proteinExistence type="inferred from homology"/>
<evidence type="ECO:0000256" key="8">
    <source>
        <dbReference type="PROSITE-ProRule" id="PRU01360"/>
    </source>
</evidence>
<dbReference type="GO" id="GO:0009279">
    <property type="term" value="C:cell outer membrane"/>
    <property type="evidence" value="ECO:0007669"/>
    <property type="project" value="UniProtKB-SubCell"/>
</dbReference>
<feature type="chain" id="PRO_5015170751" evidence="10">
    <location>
        <begin position="23"/>
        <end position="1064"/>
    </location>
</feature>
<evidence type="ECO:0000256" key="5">
    <source>
        <dbReference type="ARBA" id="ARBA00023077"/>
    </source>
</evidence>
<dbReference type="Proteomes" id="UP000241964">
    <property type="component" value="Unassembled WGS sequence"/>
</dbReference>
<dbReference type="InterPro" id="IPR036942">
    <property type="entry name" value="Beta-barrel_TonB_sf"/>
</dbReference>
<evidence type="ECO:0000256" key="10">
    <source>
        <dbReference type="SAM" id="SignalP"/>
    </source>
</evidence>
<comment type="subcellular location">
    <subcellularLocation>
        <location evidence="1 8">Cell outer membrane</location>
        <topology evidence="1 8">Multi-pass membrane protein</topology>
    </subcellularLocation>
</comment>
<dbReference type="InterPro" id="IPR023996">
    <property type="entry name" value="TonB-dep_OMP_SusC/RagA"/>
</dbReference>
<dbReference type="EMBL" id="PYAS01000007">
    <property type="protein sequence ID" value="PSL27856.1"/>
    <property type="molecule type" value="Genomic_DNA"/>
</dbReference>
<keyword evidence="14" id="KW-1185">Reference proteome</keyword>
<comment type="caution">
    <text evidence="13">The sequence shown here is derived from an EMBL/GenBank/DDBJ whole genome shotgun (WGS) entry which is preliminary data.</text>
</comment>
<feature type="signal peptide" evidence="10">
    <location>
        <begin position="1"/>
        <end position="22"/>
    </location>
</feature>
<dbReference type="PROSITE" id="PS52016">
    <property type="entry name" value="TONB_DEPENDENT_REC_3"/>
    <property type="match status" value="1"/>
</dbReference>
<evidence type="ECO:0000256" key="6">
    <source>
        <dbReference type="ARBA" id="ARBA00023136"/>
    </source>
</evidence>
<evidence type="ECO:0000259" key="12">
    <source>
        <dbReference type="Pfam" id="PF07715"/>
    </source>
</evidence>
<dbReference type="InterPro" id="IPR037066">
    <property type="entry name" value="Plug_dom_sf"/>
</dbReference>
<dbReference type="Pfam" id="PF13715">
    <property type="entry name" value="CarbopepD_reg_2"/>
    <property type="match status" value="1"/>
</dbReference>
<dbReference type="Gene3D" id="2.170.130.10">
    <property type="entry name" value="TonB-dependent receptor, plug domain"/>
    <property type="match status" value="1"/>
</dbReference>
<evidence type="ECO:0000256" key="4">
    <source>
        <dbReference type="ARBA" id="ARBA00022692"/>
    </source>
</evidence>
<gene>
    <name evidence="13" type="ORF">CLV60_107121</name>
</gene>
<dbReference type="InterPro" id="IPR012910">
    <property type="entry name" value="Plug_dom"/>
</dbReference>
<dbReference type="OrthoDB" id="9768177at2"/>
<keyword evidence="6 8" id="KW-0472">Membrane</keyword>
<dbReference type="Pfam" id="PF00593">
    <property type="entry name" value="TonB_dep_Rec_b-barrel"/>
    <property type="match status" value="1"/>
</dbReference>
<dbReference type="InterPro" id="IPR023997">
    <property type="entry name" value="TonB-dep_OMP_SusC/RagA_CS"/>
</dbReference>
<keyword evidence="5 9" id="KW-0798">TonB box</keyword>
<keyword evidence="4 8" id="KW-0812">Transmembrane</keyword>
<dbReference type="InterPro" id="IPR039426">
    <property type="entry name" value="TonB-dep_rcpt-like"/>
</dbReference>
<evidence type="ECO:0000256" key="3">
    <source>
        <dbReference type="ARBA" id="ARBA00022452"/>
    </source>
</evidence>
<keyword evidence="3 8" id="KW-1134">Transmembrane beta strand</keyword>
<evidence type="ECO:0000313" key="14">
    <source>
        <dbReference type="Proteomes" id="UP000241964"/>
    </source>
</evidence>
<feature type="domain" description="TonB-dependent receptor-like beta-barrel" evidence="11">
    <location>
        <begin position="433"/>
        <end position="879"/>
    </location>
</feature>
<dbReference type="Pfam" id="PF07715">
    <property type="entry name" value="Plug"/>
    <property type="match status" value="1"/>
</dbReference>
<comment type="similarity">
    <text evidence="8 9">Belongs to the TonB-dependent receptor family.</text>
</comment>